<dbReference type="InterPro" id="IPR036249">
    <property type="entry name" value="Thioredoxin-like_sf"/>
</dbReference>
<dbReference type="PANTHER" id="PTHR44051">
    <property type="entry name" value="GLUTATHIONE S-TRANSFERASE-RELATED"/>
    <property type="match status" value="1"/>
</dbReference>
<dbReference type="PANTHER" id="PTHR44051:SF19">
    <property type="entry name" value="DISULFIDE-BOND OXIDOREDUCTASE YFCG"/>
    <property type="match status" value="1"/>
</dbReference>
<dbReference type="SFLD" id="SFLDG00358">
    <property type="entry name" value="Main_(cytGST)"/>
    <property type="match status" value="1"/>
</dbReference>
<evidence type="ECO:0000313" key="6">
    <source>
        <dbReference type="EMBL" id="MBK6006180.1"/>
    </source>
</evidence>
<dbReference type="InterPro" id="IPR004046">
    <property type="entry name" value="GST_C"/>
</dbReference>
<sequence>MLKIWGRISSINVRKVVFTAQLLRVPFERVDAGAGFGVVRTPEYLARNPNALVPTLEDGDYVLWESNVIVRYLCAKYSPGDLHPAGLRERFDAERWMDWQQTTLNGAGREAFIQLFRTPGDQRSAERIDASVAATEPLLAMLDAHLARQPFLAGERLTMADIPIACEMHRWWGLPLAHPPHANLQRWYDGLRSLPAARGALDVPLG</sequence>
<dbReference type="CDD" id="cd03047">
    <property type="entry name" value="GST_N_2"/>
    <property type="match status" value="1"/>
</dbReference>
<evidence type="ECO:0000259" key="4">
    <source>
        <dbReference type="PROSITE" id="PS50404"/>
    </source>
</evidence>
<dbReference type="Gene3D" id="3.40.30.10">
    <property type="entry name" value="Glutaredoxin"/>
    <property type="match status" value="1"/>
</dbReference>
<evidence type="ECO:0000259" key="5">
    <source>
        <dbReference type="PROSITE" id="PS50405"/>
    </source>
</evidence>
<keyword evidence="7" id="KW-1185">Reference proteome</keyword>
<dbReference type="InterPro" id="IPR004045">
    <property type="entry name" value="Glutathione_S-Trfase_N"/>
</dbReference>
<dbReference type="Proteomes" id="UP000630528">
    <property type="component" value="Unassembled WGS sequence"/>
</dbReference>
<dbReference type="Pfam" id="PF02798">
    <property type="entry name" value="GST_N"/>
    <property type="match status" value="1"/>
</dbReference>
<dbReference type="InterPro" id="IPR040079">
    <property type="entry name" value="Glutathione_S-Trfase"/>
</dbReference>
<dbReference type="RefSeq" id="WP_201168548.1">
    <property type="nucleotide sequence ID" value="NZ_JAEPWM010000002.1"/>
</dbReference>
<reference evidence="6" key="2">
    <citation type="submission" date="2021-01" db="EMBL/GenBank/DDBJ databases">
        <authorList>
            <person name="Kang M."/>
        </authorList>
    </citation>
    <scope>NUCLEOTIDE SEQUENCE</scope>
    <source>
        <strain evidence="6">KACC 17527</strain>
    </source>
</reference>
<dbReference type="InterPro" id="IPR010987">
    <property type="entry name" value="Glutathione-S-Trfase_C-like"/>
</dbReference>
<evidence type="ECO:0000256" key="2">
    <source>
        <dbReference type="ARBA" id="ARBA00022679"/>
    </source>
</evidence>
<dbReference type="Pfam" id="PF00043">
    <property type="entry name" value="GST_C"/>
    <property type="match status" value="1"/>
</dbReference>
<dbReference type="AlphaFoldDB" id="A0A934TRU5"/>
<proteinExistence type="inferred from homology"/>
<dbReference type="EMBL" id="JAEPWM010000002">
    <property type="protein sequence ID" value="MBK6006180.1"/>
    <property type="molecule type" value="Genomic_DNA"/>
</dbReference>
<reference evidence="6" key="1">
    <citation type="journal article" date="2012" name="J. Microbiol. Biotechnol.">
        <title>Ramlibacter ginsenosidimutans sp. nov., with ginsenoside-converting activity.</title>
        <authorList>
            <person name="Wang L."/>
            <person name="An D.S."/>
            <person name="Kim S.G."/>
            <person name="Jin F.X."/>
            <person name="Kim S.C."/>
            <person name="Lee S.T."/>
            <person name="Im W.T."/>
        </authorList>
    </citation>
    <scope>NUCLEOTIDE SEQUENCE</scope>
    <source>
        <strain evidence="6">KACC 17527</strain>
    </source>
</reference>
<keyword evidence="2" id="KW-0808">Transferase</keyword>
<gene>
    <name evidence="6" type="ORF">JJB11_08725</name>
</gene>
<evidence type="ECO:0000256" key="3">
    <source>
        <dbReference type="RuleBase" id="RU003494"/>
    </source>
</evidence>
<comment type="similarity">
    <text evidence="1 3">Belongs to the GST superfamily.</text>
</comment>
<dbReference type="SUPFAM" id="SSF47616">
    <property type="entry name" value="GST C-terminal domain-like"/>
    <property type="match status" value="1"/>
</dbReference>
<feature type="domain" description="GST C-terminal" evidence="5">
    <location>
        <begin position="86"/>
        <end position="206"/>
    </location>
</feature>
<dbReference type="PROSITE" id="PS50404">
    <property type="entry name" value="GST_NTER"/>
    <property type="match status" value="1"/>
</dbReference>
<feature type="domain" description="GST N-terminal" evidence="4">
    <location>
        <begin position="1"/>
        <end position="81"/>
    </location>
</feature>
<dbReference type="SFLD" id="SFLDS00019">
    <property type="entry name" value="Glutathione_Transferase_(cytos"/>
    <property type="match status" value="1"/>
</dbReference>
<dbReference type="Gene3D" id="1.20.1050.10">
    <property type="match status" value="1"/>
</dbReference>
<dbReference type="SFLD" id="SFLDG01150">
    <property type="entry name" value="Main.1:_Beta-like"/>
    <property type="match status" value="1"/>
</dbReference>
<evidence type="ECO:0000256" key="1">
    <source>
        <dbReference type="ARBA" id="ARBA00007409"/>
    </source>
</evidence>
<comment type="caution">
    <text evidence="6">The sequence shown here is derived from an EMBL/GenBank/DDBJ whole genome shotgun (WGS) entry which is preliminary data.</text>
</comment>
<dbReference type="FunFam" id="3.40.30.10:FF:000039">
    <property type="entry name" value="Glutathione S-transferase domain"/>
    <property type="match status" value="1"/>
</dbReference>
<protein>
    <submittedName>
        <fullName evidence="6">Glutathione S-transferase</fullName>
    </submittedName>
</protein>
<evidence type="ECO:0000313" key="7">
    <source>
        <dbReference type="Proteomes" id="UP000630528"/>
    </source>
</evidence>
<name>A0A934TRU5_9BURK</name>
<dbReference type="InterPro" id="IPR036282">
    <property type="entry name" value="Glutathione-S-Trfase_C_sf"/>
</dbReference>
<accession>A0A934TRU5</accession>
<dbReference type="SUPFAM" id="SSF52833">
    <property type="entry name" value="Thioredoxin-like"/>
    <property type="match status" value="1"/>
</dbReference>
<organism evidence="6 7">
    <name type="scientific">Ramlibacter ginsenosidimutans</name>
    <dbReference type="NCBI Taxonomy" id="502333"/>
    <lineage>
        <taxon>Bacteria</taxon>
        <taxon>Pseudomonadati</taxon>
        <taxon>Pseudomonadota</taxon>
        <taxon>Betaproteobacteria</taxon>
        <taxon>Burkholderiales</taxon>
        <taxon>Comamonadaceae</taxon>
        <taxon>Ramlibacter</taxon>
    </lineage>
</organism>
<dbReference type="GO" id="GO:0016740">
    <property type="term" value="F:transferase activity"/>
    <property type="evidence" value="ECO:0007669"/>
    <property type="project" value="UniProtKB-KW"/>
</dbReference>
<dbReference type="PROSITE" id="PS50405">
    <property type="entry name" value="GST_CTER"/>
    <property type="match status" value="1"/>
</dbReference>